<feature type="transmembrane region" description="Helical" evidence="5">
    <location>
        <begin position="41"/>
        <end position="62"/>
    </location>
</feature>
<feature type="transmembrane region" description="Helical" evidence="5">
    <location>
        <begin position="146"/>
        <end position="165"/>
    </location>
</feature>
<evidence type="ECO:0000256" key="2">
    <source>
        <dbReference type="ARBA" id="ARBA00022692"/>
    </source>
</evidence>
<reference evidence="6 7" key="2">
    <citation type="journal article" date="2017" name="Genome Biol.">
        <title>New reference genome sequences of hot pepper reveal the massive evolution of plant disease-resistance genes by retroduplication.</title>
        <authorList>
            <person name="Kim S."/>
            <person name="Park J."/>
            <person name="Yeom S.I."/>
            <person name="Kim Y.M."/>
            <person name="Seo E."/>
            <person name="Kim K.T."/>
            <person name="Kim M.S."/>
            <person name="Lee J.M."/>
            <person name="Cheong K."/>
            <person name="Shin H.S."/>
            <person name="Kim S.B."/>
            <person name="Han K."/>
            <person name="Lee J."/>
            <person name="Park M."/>
            <person name="Lee H.A."/>
            <person name="Lee H.Y."/>
            <person name="Lee Y."/>
            <person name="Oh S."/>
            <person name="Lee J.H."/>
            <person name="Choi E."/>
            <person name="Choi E."/>
            <person name="Lee S.E."/>
            <person name="Jeon J."/>
            <person name="Kim H."/>
            <person name="Choi G."/>
            <person name="Song H."/>
            <person name="Lee J."/>
            <person name="Lee S.C."/>
            <person name="Kwon J.K."/>
            <person name="Lee H.Y."/>
            <person name="Koo N."/>
            <person name="Hong Y."/>
            <person name="Kim R.W."/>
            <person name="Kang W.H."/>
            <person name="Huh J.H."/>
            <person name="Kang B.C."/>
            <person name="Yang T.J."/>
            <person name="Lee Y.H."/>
            <person name="Bennetzen J.L."/>
            <person name="Choi D."/>
        </authorList>
    </citation>
    <scope>NUCLEOTIDE SEQUENCE [LARGE SCALE GENOMIC DNA]</scope>
    <source>
        <strain evidence="7">cv. CM334</strain>
    </source>
</reference>
<dbReference type="PANTHER" id="PTHR23291:SF100">
    <property type="entry name" value="BAX INHIBITOR 1-LIKE"/>
    <property type="match status" value="1"/>
</dbReference>
<keyword evidence="3 5" id="KW-1133">Transmembrane helix</keyword>
<gene>
    <name evidence="6" type="ORF">T459_03240</name>
</gene>
<dbReference type="KEGG" id="cann:107857198"/>
<name>A0A1U8FFY3_CAPAN</name>
<accession>A0A1U8FFY3</accession>
<proteinExistence type="inferred from homology"/>
<keyword evidence="2 5" id="KW-0812">Transmembrane</keyword>
<keyword evidence="4 5" id="KW-0472">Membrane</keyword>
<feature type="transmembrane region" description="Helical" evidence="5">
    <location>
        <begin position="177"/>
        <end position="195"/>
    </location>
</feature>
<comment type="subcellular location">
    <subcellularLocation>
        <location evidence="1">Membrane</location>
        <topology evidence="1">Multi-pass membrane protein</topology>
    </subcellularLocation>
</comment>
<evidence type="ECO:0000256" key="1">
    <source>
        <dbReference type="ARBA" id="ARBA00004141"/>
    </source>
</evidence>
<dbReference type="STRING" id="4072.A0A1U8FFY3"/>
<dbReference type="Gramene" id="PHT95358">
    <property type="protein sequence ID" value="PHT95358"/>
    <property type="gene ID" value="T459_03240"/>
</dbReference>
<dbReference type="AlphaFoldDB" id="A0A1U8FFY3"/>
<dbReference type="OMA" id="CILAFIC"/>
<dbReference type="OrthoDB" id="1294762at2759"/>
<sequence>MTFFSRAMNAVKAYFKRGWRVGDLKHEGKIQPHAHKCLKKIYFTLFCALLSSTIGSFFHLIWDVGGLVTVLTTAGTILVFFTTSPLLVTRRFWLLVTAAFLFGASVGLLTEYLFGIEQGFVFSYLVGTTIGIGTFWLGAKLTTQGSLFIWCQFVSFILIYIWLLIASDIFGGHIAHWIGQVSLVLVCYMGYFVVYSKEVVYDALYEYRMDSVYRAFTHWFHLPAILVHYITVRLAAVIEG</sequence>
<protein>
    <recommendedName>
        <fullName evidence="8">Bax inhibitor 1-like</fullName>
    </recommendedName>
</protein>
<evidence type="ECO:0000256" key="5">
    <source>
        <dbReference type="RuleBase" id="RU004379"/>
    </source>
</evidence>
<feature type="transmembrane region" description="Helical" evidence="5">
    <location>
        <begin position="216"/>
        <end position="238"/>
    </location>
</feature>
<evidence type="ECO:0000256" key="3">
    <source>
        <dbReference type="ARBA" id="ARBA00022989"/>
    </source>
</evidence>
<reference evidence="6 7" key="1">
    <citation type="journal article" date="2014" name="Nat. Genet.">
        <title>Genome sequence of the hot pepper provides insights into the evolution of pungency in Capsicum species.</title>
        <authorList>
            <person name="Kim S."/>
            <person name="Park M."/>
            <person name="Yeom S.I."/>
            <person name="Kim Y.M."/>
            <person name="Lee J.M."/>
            <person name="Lee H.A."/>
            <person name="Seo E."/>
            <person name="Choi J."/>
            <person name="Cheong K."/>
            <person name="Kim K.T."/>
            <person name="Jung K."/>
            <person name="Lee G.W."/>
            <person name="Oh S.K."/>
            <person name="Bae C."/>
            <person name="Kim S.B."/>
            <person name="Lee H.Y."/>
            <person name="Kim S.Y."/>
            <person name="Kim M.S."/>
            <person name="Kang B.C."/>
            <person name="Jo Y.D."/>
            <person name="Yang H.B."/>
            <person name="Jeong H.J."/>
            <person name="Kang W.H."/>
            <person name="Kwon J.K."/>
            <person name="Shin C."/>
            <person name="Lim J.Y."/>
            <person name="Park J.H."/>
            <person name="Huh J.H."/>
            <person name="Kim J.S."/>
            <person name="Kim B.D."/>
            <person name="Cohen O."/>
            <person name="Paran I."/>
            <person name="Suh M.C."/>
            <person name="Lee S.B."/>
            <person name="Kim Y.K."/>
            <person name="Shin Y."/>
            <person name="Noh S.J."/>
            <person name="Park J."/>
            <person name="Seo Y.S."/>
            <person name="Kwon S.Y."/>
            <person name="Kim H.A."/>
            <person name="Park J.M."/>
            <person name="Kim H.J."/>
            <person name="Choi S.B."/>
            <person name="Bosland P.W."/>
            <person name="Reeves G."/>
            <person name="Jo S.H."/>
            <person name="Lee B.W."/>
            <person name="Cho H.T."/>
            <person name="Choi H.S."/>
            <person name="Lee M.S."/>
            <person name="Yu Y."/>
            <person name="Do Choi Y."/>
            <person name="Park B.S."/>
            <person name="van Deynze A."/>
            <person name="Ashrafi H."/>
            <person name="Hill T."/>
            <person name="Kim W.T."/>
            <person name="Pai H.S."/>
            <person name="Ahn H.K."/>
            <person name="Yeam I."/>
            <person name="Giovannoni J.J."/>
            <person name="Rose J.K."/>
            <person name="Sorensen I."/>
            <person name="Lee S.J."/>
            <person name="Kim R.W."/>
            <person name="Choi I.Y."/>
            <person name="Choi B.S."/>
            <person name="Lim J.S."/>
            <person name="Lee Y.H."/>
            <person name="Choi D."/>
        </authorList>
    </citation>
    <scope>NUCLEOTIDE SEQUENCE [LARGE SCALE GENOMIC DNA]</scope>
    <source>
        <strain evidence="7">cv. CM334</strain>
    </source>
</reference>
<comment type="caution">
    <text evidence="6">The sequence shown here is derived from an EMBL/GenBank/DDBJ whole genome shotgun (WGS) entry which is preliminary data.</text>
</comment>
<keyword evidence="7" id="KW-1185">Reference proteome</keyword>
<evidence type="ECO:0008006" key="8">
    <source>
        <dbReference type="Google" id="ProtNLM"/>
    </source>
</evidence>
<comment type="similarity">
    <text evidence="5">Belongs to the BI1 family.</text>
</comment>
<evidence type="ECO:0000313" key="7">
    <source>
        <dbReference type="Proteomes" id="UP000222542"/>
    </source>
</evidence>
<dbReference type="PANTHER" id="PTHR23291">
    <property type="entry name" value="BAX INHIBITOR-RELATED"/>
    <property type="match status" value="1"/>
</dbReference>
<dbReference type="InterPro" id="IPR006214">
    <property type="entry name" value="Bax_inhibitor_1-related"/>
</dbReference>
<dbReference type="Proteomes" id="UP000222542">
    <property type="component" value="Unassembled WGS sequence"/>
</dbReference>
<feature type="transmembrane region" description="Helical" evidence="5">
    <location>
        <begin position="120"/>
        <end position="139"/>
    </location>
</feature>
<dbReference type="GO" id="GO:0005262">
    <property type="term" value="F:calcium channel activity"/>
    <property type="evidence" value="ECO:0000318"/>
    <property type="project" value="GO_Central"/>
</dbReference>
<feature type="transmembrane region" description="Helical" evidence="5">
    <location>
        <begin position="92"/>
        <end position="114"/>
    </location>
</feature>
<dbReference type="GO" id="GO:0016020">
    <property type="term" value="C:membrane"/>
    <property type="evidence" value="ECO:0000318"/>
    <property type="project" value="GO_Central"/>
</dbReference>
<feature type="transmembrane region" description="Helical" evidence="5">
    <location>
        <begin position="68"/>
        <end position="87"/>
    </location>
</feature>
<organism evidence="6 7">
    <name type="scientific">Capsicum annuum</name>
    <name type="common">Capsicum pepper</name>
    <dbReference type="NCBI Taxonomy" id="4072"/>
    <lineage>
        <taxon>Eukaryota</taxon>
        <taxon>Viridiplantae</taxon>
        <taxon>Streptophyta</taxon>
        <taxon>Embryophyta</taxon>
        <taxon>Tracheophyta</taxon>
        <taxon>Spermatophyta</taxon>
        <taxon>Magnoliopsida</taxon>
        <taxon>eudicotyledons</taxon>
        <taxon>Gunneridae</taxon>
        <taxon>Pentapetalae</taxon>
        <taxon>asterids</taxon>
        <taxon>lamiids</taxon>
        <taxon>Solanales</taxon>
        <taxon>Solanaceae</taxon>
        <taxon>Solanoideae</taxon>
        <taxon>Capsiceae</taxon>
        <taxon>Capsicum</taxon>
    </lineage>
</organism>
<dbReference type="EMBL" id="AYRZ02000001">
    <property type="protein sequence ID" value="PHT95358.1"/>
    <property type="molecule type" value="Genomic_DNA"/>
</dbReference>
<evidence type="ECO:0000256" key="4">
    <source>
        <dbReference type="ARBA" id="ARBA00023136"/>
    </source>
</evidence>
<evidence type="ECO:0000313" key="6">
    <source>
        <dbReference type="EMBL" id="PHT95358.1"/>
    </source>
</evidence>